<keyword evidence="1" id="KW-0489">Methyltransferase</keyword>
<dbReference type="Pfam" id="PF13489">
    <property type="entry name" value="Methyltransf_23"/>
    <property type="match status" value="1"/>
</dbReference>
<dbReference type="PANTHER" id="PTHR43591">
    <property type="entry name" value="METHYLTRANSFERASE"/>
    <property type="match status" value="1"/>
</dbReference>
<sequence length="318" mass="36314">MEESESTLIYFVEDNQDDDSDMASICTMTSELTEHTMSTLTSDLTTSAPLHYFREVNGRMFPIDRNVPFILPADARECQRLEAQHTALKLLLGANYFGPVKEVLSRAPNQPRKRVLDLFTGEGTWVREMAAEFPHVDFISVDTVPFVPHIRCANILSYEVYDLYNGIAEEDETFDIVHLRYAMLKSIACSPRVAQIKDLAELVLEIHRVLRPGGLFLYCEFENEEYDASVENHDASRTAPCLVRAMRISREELDRQGVYAYAYKDVPALLNPTCALWRNEEEPRGFTNITTEAKMCPVVCLLRSVEEPAVNVPYLWDE</sequence>
<reference evidence="1" key="1">
    <citation type="submission" date="2020-09" db="EMBL/GenBank/DDBJ databases">
        <title>Comparative genome analyses of four rice-infecting Rhizoctonia solani isolates reveal extensive enrichment of homogalacturonan modification genes.</title>
        <authorList>
            <person name="Lee D.-Y."/>
            <person name="Jeon J."/>
            <person name="Kim K.-T."/>
            <person name="Cheong K."/>
            <person name="Song H."/>
            <person name="Choi G."/>
            <person name="Ko J."/>
            <person name="Opiyo S.O."/>
            <person name="Zuo S."/>
            <person name="Madhav S."/>
            <person name="Lee Y.-H."/>
            <person name="Wang G.-L."/>
        </authorList>
    </citation>
    <scope>NUCLEOTIDE SEQUENCE</scope>
    <source>
        <strain evidence="2">AG1-IA WGL</strain>
        <strain evidence="1">AG1-IA YN-7</strain>
    </source>
</reference>
<gene>
    <name evidence="2" type="ORF">RHS03_03893</name>
    <name evidence="1" type="ORF">RHS04_04295</name>
</gene>
<dbReference type="AlphaFoldDB" id="A0A8H7H8J2"/>
<dbReference type="GO" id="GO:0008168">
    <property type="term" value="F:methyltransferase activity"/>
    <property type="evidence" value="ECO:0007669"/>
    <property type="project" value="UniProtKB-KW"/>
</dbReference>
<organism evidence="1 3">
    <name type="scientific">Rhizoctonia solani</name>
    <dbReference type="NCBI Taxonomy" id="456999"/>
    <lineage>
        <taxon>Eukaryota</taxon>
        <taxon>Fungi</taxon>
        <taxon>Dikarya</taxon>
        <taxon>Basidiomycota</taxon>
        <taxon>Agaricomycotina</taxon>
        <taxon>Agaricomycetes</taxon>
        <taxon>Cantharellales</taxon>
        <taxon>Ceratobasidiaceae</taxon>
        <taxon>Rhizoctonia</taxon>
    </lineage>
</organism>
<dbReference type="Proteomes" id="UP000650582">
    <property type="component" value="Unassembled WGS sequence"/>
</dbReference>
<name>A0A8H7H8J2_9AGAM</name>
<dbReference type="EMBL" id="JACYCC010000037">
    <property type="protein sequence ID" value="KAF8679626.1"/>
    <property type="molecule type" value="Genomic_DNA"/>
</dbReference>
<proteinExistence type="predicted"/>
<dbReference type="CDD" id="cd02440">
    <property type="entry name" value="AdoMet_MTases"/>
    <property type="match status" value="1"/>
</dbReference>
<protein>
    <submittedName>
        <fullName evidence="1">Methyltransferase domain</fullName>
    </submittedName>
</protein>
<keyword evidence="1" id="KW-0808">Transferase</keyword>
<dbReference type="SUPFAM" id="SSF53335">
    <property type="entry name" value="S-adenosyl-L-methionine-dependent methyltransferases"/>
    <property type="match status" value="1"/>
</dbReference>
<dbReference type="PANTHER" id="PTHR43591:SF110">
    <property type="entry name" value="RHODANESE DOMAIN-CONTAINING PROTEIN"/>
    <property type="match status" value="1"/>
</dbReference>
<dbReference type="GO" id="GO:0032259">
    <property type="term" value="P:methylation"/>
    <property type="evidence" value="ECO:0007669"/>
    <property type="project" value="UniProtKB-KW"/>
</dbReference>
<evidence type="ECO:0000313" key="3">
    <source>
        <dbReference type="Proteomes" id="UP000650582"/>
    </source>
</evidence>
<comment type="caution">
    <text evidence="1">The sequence shown here is derived from an EMBL/GenBank/DDBJ whole genome shotgun (WGS) entry which is preliminary data.</text>
</comment>
<dbReference type="Gene3D" id="3.40.50.150">
    <property type="entry name" value="Vaccinia Virus protein VP39"/>
    <property type="match status" value="1"/>
</dbReference>
<dbReference type="EMBL" id="JACYCD010000049">
    <property type="protein sequence ID" value="KAF8708370.1"/>
    <property type="molecule type" value="Genomic_DNA"/>
</dbReference>
<dbReference type="Proteomes" id="UP000602905">
    <property type="component" value="Unassembled WGS sequence"/>
</dbReference>
<dbReference type="InterPro" id="IPR029063">
    <property type="entry name" value="SAM-dependent_MTases_sf"/>
</dbReference>
<evidence type="ECO:0000313" key="2">
    <source>
        <dbReference type="EMBL" id="KAF8708370.1"/>
    </source>
</evidence>
<accession>A0A8H7H8J2</accession>
<evidence type="ECO:0000313" key="1">
    <source>
        <dbReference type="EMBL" id="KAF8679626.1"/>
    </source>
</evidence>
<dbReference type="OrthoDB" id="2013972at2759"/>